<gene>
    <name evidence="4" type="ORF">Lani381_0606</name>
</gene>
<dbReference type="Proteomes" id="UP000027129">
    <property type="component" value="Unassembled WGS sequence"/>
</dbReference>
<proteinExistence type="predicted"/>
<evidence type="ECO:0000313" key="5">
    <source>
        <dbReference type="Proteomes" id="UP000027129"/>
    </source>
</evidence>
<dbReference type="InterPro" id="IPR026870">
    <property type="entry name" value="Zinc_ribbon_dom"/>
</dbReference>
<feature type="compositionally biased region" description="Low complexity" evidence="1">
    <location>
        <begin position="242"/>
        <end position="271"/>
    </location>
</feature>
<feature type="compositionally biased region" description="Polar residues" evidence="1">
    <location>
        <begin position="272"/>
        <end position="282"/>
    </location>
</feature>
<reference evidence="4 5" key="1">
    <citation type="submission" date="2014-04" db="EMBL/GenBank/DDBJ databases">
        <title>Draft Genome Sequence of Lactobacillus animalis 381-IL-28.</title>
        <authorList>
            <person name="Sturino J.M."/>
            <person name="Rajendran M."/>
            <person name="Altermann E."/>
        </authorList>
    </citation>
    <scope>NUCLEOTIDE SEQUENCE [LARGE SCALE GENOMIC DNA]</scope>
    <source>
        <strain evidence="4 5">381-IL-28</strain>
    </source>
</reference>
<sequence>MENKFCSNCGQQLEAGAKFCPQCGATQNVAPSNQGQPVNQQPQTPPVQPNPQSYQQAPQQPNMQQGYQQQVPPTGQQPYQQQVPPTGQYQQPMPKLRMSMKQLKNQIPGQAGPQPELNFIDSLKYTMVNIIDFKTPESRKAVYWWNTLAITGFNVIVWIIISMIVSVTEYSIFYTSYDMMGDLLYILLSLINIPLLLSNLSAAVRRIIYLGENPWLVLVPGYNVYLLVTDKKTYYQQPYQQNYGQQPQMPQQPQAPQQPMQNQQQPLQQHQVPTKNQTDNQD</sequence>
<feature type="transmembrane region" description="Helical" evidence="2">
    <location>
        <begin position="143"/>
        <end position="164"/>
    </location>
</feature>
<organism evidence="4 5">
    <name type="scientific">Ligilactobacillus animalis</name>
    <dbReference type="NCBI Taxonomy" id="1605"/>
    <lineage>
        <taxon>Bacteria</taxon>
        <taxon>Bacillati</taxon>
        <taxon>Bacillota</taxon>
        <taxon>Bacilli</taxon>
        <taxon>Lactobacillales</taxon>
        <taxon>Lactobacillaceae</taxon>
        <taxon>Ligilactobacillus</taxon>
    </lineage>
</organism>
<protein>
    <recommendedName>
        <fullName evidence="3">Zinc-ribbon domain-containing protein</fullName>
    </recommendedName>
</protein>
<feature type="region of interest" description="Disordered" evidence="1">
    <location>
        <begin position="23"/>
        <end position="91"/>
    </location>
</feature>
<comment type="caution">
    <text evidence="4">The sequence shown here is derived from an EMBL/GenBank/DDBJ whole genome shotgun (WGS) entry which is preliminary data.</text>
</comment>
<keyword evidence="2" id="KW-0812">Transmembrane</keyword>
<accession>A0ABR4RT79</accession>
<dbReference type="RefSeq" id="WP_035447666.1">
    <property type="nucleotide sequence ID" value="NZ_CP129339.1"/>
</dbReference>
<feature type="region of interest" description="Disordered" evidence="1">
    <location>
        <begin position="242"/>
        <end position="282"/>
    </location>
</feature>
<keyword evidence="5" id="KW-1185">Reference proteome</keyword>
<evidence type="ECO:0000259" key="3">
    <source>
        <dbReference type="Pfam" id="PF13240"/>
    </source>
</evidence>
<keyword evidence="2" id="KW-0472">Membrane</keyword>
<feature type="transmembrane region" description="Helical" evidence="2">
    <location>
        <begin position="184"/>
        <end position="204"/>
    </location>
</feature>
<evidence type="ECO:0000313" key="4">
    <source>
        <dbReference type="EMBL" id="KDA46195.1"/>
    </source>
</evidence>
<keyword evidence="2" id="KW-1133">Transmembrane helix</keyword>
<dbReference type="Pfam" id="PF13240">
    <property type="entry name" value="Zn_Ribbon_1"/>
    <property type="match status" value="1"/>
</dbReference>
<name>A0ABR4RT79_9LACO</name>
<feature type="domain" description="Zinc-ribbon" evidence="3">
    <location>
        <begin position="5"/>
        <end position="25"/>
    </location>
</feature>
<evidence type="ECO:0000256" key="2">
    <source>
        <dbReference type="SAM" id="Phobius"/>
    </source>
</evidence>
<dbReference type="EMBL" id="JMHU01000006">
    <property type="protein sequence ID" value="KDA46195.1"/>
    <property type="molecule type" value="Genomic_DNA"/>
</dbReference>
<feature type="compositionally biased region" description="Low complexity" evidence="1">
    <location>
        <begin position="50"/>
        <end position="91"/>
    </location>
</feature>
<evidence type="ECO:0000256" key="1">
    <source>
        <dbReference type="SAM" id="MobiDB-lite"/>
    </source>
</evidence>
<feature type="compositionally biased region" description="Low complexity" evidence="1">
    <location>
        <begin position="31"/>
        <end position="42"/>
    </location>
</feature>